<dbReference type="GO" id="GO:0015293">
    <property type="term" value="F:symporter activity"/>
    <property type="evidence" value="ECO:0007669"/>
    <property type="project" value="InterPro"/>
</dbReference>
<feature type="transmembrane region" description="Helical" evidence="6">
    <location>
        <begin position="85"/>
        <end position="106"/>
    </location>
</feature>
<feature type="transmembrane region" description="Helical" evidence="6">
    <location>
        <begin position="208"/>
        <end position="226"/>
    </location>
</feature>
<evidence type="ECO:0000256" key="5">
    <source>
        <dbReference type="ARBA" id="ARBA00023136"/>
    </source>
</evidence>
<dbReference type="InterPro" id="IPR001991">
    <property type="entry name" value="Na-dicarboxylate_symporter"/>
</dbReference>
<feature type="transmembrane region" description="Helical" evidence="6">
    <location>
        <begin position="307"/>
        <end position="332"/>
    </location>
</feature>
<evidence type="ECO:0000313" key="7">
    <source>
        <dbReference type="EMBL" id="MEJ8569342.1"/>
    </source>
</evidence>
<dbReference type="PRINTS" id="PR00173">
    <property type="entry name" value="EDTRNSPORT"/>
</dbReference>
<dbReference type="RefSeq" id="WP_354696665.1">
    <property type="nucleotide sequence ID" value="NZ_JAZHOG010000013.1"/>
</dbReference>
<sequence>MNNEAGLALHWKILIALCAGVIAGYFTADLSLGSVSAVSVYEFIGQLFLNALKMLIIPLIASSIALGVAGLGNTDSLGTMGLKTGAFYILTISAAIFVGLLIVNLVQPGIVDGQPAGDLLALTQSTENVEERIAGRGLAEIPKILLNAVPQNIVAAAAANEMLALIFFSAVFGYFMSQIDHELADTLYRVTSGVFETMIAITHWVMRFAPYGVFALVAAVVAKTGFSAAGPLVTFSLSVVAALLFHTLVTLPLFLRFVGGVSPIRVFNAVVPALLTAFSTASSSATLPVNMDSLEHRAGVPNKYTSFVLPLGATVNMNGTALYECMAAMFIAQAYGLDLTFTTQFLICAIALMTSIGVAAVPSASLVAIAIILTAIGLPIEALGVLLVFDRILDMLRTTTNVFGDACCAVIVARLQGEELPAVRRST</sequence>
<evidence type="ECO:0000256" key="2">
    <source>
        <dbReference type="ARBA" id="ARBA00022448"/>
    </source>
</evidence>
<proteinExistence type="predicted"/>
<dbReference type="EMBL" id="JAZHOG010000013">
    <property type="protein sequence ID" value="MEJ8569342.1"/>
    <property type="molecule type" value="Genomic_DNA"/>
</dbReference>
<accession>A0AAW9RB75</accession>
<dbReference type="SUPFAM" id="SSF118215">
    <property type="entry name" value="Proton glutamate symport protein"/>
    <property type="match status" value="1"/>
</dbReference>
<feature type="transmembrane region" description="Helical" evidence="6">
    <location>
        <begin position="339"/>
        <end position="360"/>
    </location>
</feature>
<feature type="transmembrane region" description="Helical" evidence="6">
    <location>
        <begin position="153"/>
        <end position="175"/>
    </location>
</feature>
<evidence type="ECO:0000313" key="8">
    <source>
        <dbReference type="Proteomes" id="UP001359886"/>
    </source>
</evidence>
<keyword evidence="8" id="KW-1185">Reference proteome</keyword>
<evidence type="ECO:0000256" key="1">
    <source>
        <dbReference type="ARBA" id="ARBA00004141"/>
    </source>
</evidence>
<organism evidence="7 8">
    <name type="scientific">Elongatibacter sediminis</name>
    <dbReference type="NCBI Taxonomy" id="3119006"/>
    <lineage>
        <taxon>Bacteria</taxon>
        <taxon>Pseudomonadati</taxon>
        <taxon>Pseudomonadota</taxon>
        <taxon>Gammaproteobacteria</taxon>
        <taxon>Chromatiales</taxon>
        <taxon>Wenzhouxiangellaceae</taxon>
        <taxon>Elongatibacter</taxon>
    </lineage>
</organism>
<evidence type="ECO:0000256" key="6">
    <source>
        <dbReference type="SAM" id="Phobius"/>
    </source>
</evidence>
<dbReference type="AlphaFoldDB" id="A0AAW9RB75"/>
<feature type="transmembrane region" description="Helical" evidence="6">
    <location>
        <begin position="366"/>
        <end position="389"/>
    </location>
</feature>
<keyword evidence="2" id="KW-0813">Transport</keyword>
<keyword evidence="5 6" id="KW-0472">Membrane</keyword>
<dbReference type="PANTHER" id="PTHR11958:SF63">
    <property type="entry name" value="AMINO ACID TRANSPORTER"/>
    <property type="match status" value="1"/>
</dbReference>
<feature type="transmembrane region" description="Helical" evidence="6">
    <location>
        <begin position="266"/>
        <end position="287"/>
    </location>
</feature>
<keyword evidence="4 6" id="KW-1133">Transmembrane helix</keyword>
<protein>
    <submittedName>
        <fullName evidence="7">Dicarboxylate/amino acid:cation symporter</fullName>
    </submittedName>
</protein>
<keyword evidence="3 6" id="KW-0812">Transmembrane</keyword>
<gene>
    <name evidence="7" type="ORF">V3330_17080</name>
</gene>
<dbReference type="InterPro" id="IPR036458">
    <property type="entry name" value="Na:dicarbo_symporter_sf"/>
</dbReference>
<dbReference type="Pfam" id="PF00375">
    <property type="entry name" value="SDF"/>
    <property type="match status" value="1"/>
</dbReference>
<feature type="transmembrane region" description="Helical" evidence="6">
    <location>
        <begin position="232"/>
        <end position="254"/>
    </location>
</feature>
<dbReference type="GO" id="GO:0016020">
    <property type="term" value="C:membrane"/>
    <property type="evidence" value="ECO:0007669"/>
    <property type="project" value="UniProtKB-SubCell"/>
</dbReference>
<dbReference type="PANTHER" id="PTHR11958">
    <property type="entry name" value="SODIUM/DICARBOXYLATE SYMPORTER-RELATED"/>
    <property type="match status" value="1"/>
</dbReference>
<dbReference type="Gene3D" id="1.10.3860.10">
    <property type="entry name" value="Sodium:dicarboxylate symporter"/>
    <property type="match status" value="1"/>
</dbReference>
<evidence type="ECO:0000256" key="3">
    <source>
        <dbReference type="ARBA" id="ARBA00022692"/>
    </source>
</evidence>
<reference evidence="7 8" key="1">
    <citation type="submission" date="2024-02" db="EMBL/GenBank/DDBJ databases">
        <title>A novel Wenzhouxiangellaceae bacterium, isolated from coastal sediments.</title>
        <authorList>
            <person name="Du Z.-J."/>
            <person name="Ye Y.-Q."/>
            <person name="Zhang X.-Y."/>
        </authorList>
    </citation>
    <scope>NUCLEOTIDE SEQUENCE [LARGE SCALE GENOMIC DNA]</scope>
    <source>
        <strain evidence="7 8">CH-27</strain>
    </source>
</reference>
<evidence type="ECO:0000256" key="4">
    <source>
        <dbReference type="ARBA" id="ARBA00022989"/>
    </source>
</evidence>
<dbReference type="InterPro" id="IPR050746">
    <property type="entry name" value="DAACS"/>
</dbReference>
<comment type="caution">
    <text evidence="7">The sequence shown here is derived from an EMBL/GenBank/DDBJ whole genome shotgun (WGS) entry which is preliminary data.</text>
</comment>
<feature type="transmembrane region" description="Helical" evidence="6">
    <location>
        <begin position="48"/>
        <end position="73"/>
    </location>
</feature>
<dbReference type="Proteomes" id="UP001359886">
    <property type="component" value="Unassembled WGS sequence"/>
</dbReference>
<name>A0AAW9RB75_9GAMM</name>
<comment type="subcellular location">
    <subcellularLocation>
        <location evidence="1">Membrane</location>
        <topology evidence="1">Multi-pass membrane protein</topology>
    </subcellularLocation>
</comment>
<feature type="transmembrane region" description="Helical" evidence="6">
    <location>
        <begin position="7"/>
        <end position="28"/>
    </location>
</feature>